<dbReference type="EMBL" id="PRFC01000018">
    <property type="protein sequence ID" value="PWV17517.1"/>
    <property type="molecule type" value="Genomic_DNA"/>
</dbReference>
<reference evidence="2 3" key="1">
    <citation type="journal article" date="2018" name="Microb. Genom.">
        <title>Expanding an expanded genome: long-read sequencing of Trypanosoma cruzi.</title>
        <authorList>
            <person name="Berna L."/>
            <person name="Rodriguez M."/>
            <person name="Chiribao M.L."/>
            <person name="Parodi-Talice A."/>
            <person name="Pita S."/>
            <person name="Rijo G."/>
            <person name="Alvarez-Valin F."/>
            <person name="Robello C."/>
        </authorList>
    </citation>
    <scope>NUCLEOTIDE SEQUENCE [LARGE SCALE GENOMIC DNA]</scope>
    <source>
        <strain evidence="2 3">TCC</strain>
    </source>
</reference>
<dbReference type="VEuPathDB" id="TriTrypDB:Tc_MARK_4859"/>
<evidence type="ECO:0000259" key="1">
    <source>
        <dbReference type="Pfam" id="PF01593"/>
    </source>
</evidence>
<accession>A0A2V2X9J4</accession>
<dbReference type="VEuPathDB" id="TriTrypDB:TcCL_NonESM12788"/>
<dbReference type="VEuPathDB" id="TriTrypDB:TcG_05875"/>
<dbReference type="VEuPathDB" id="TriTrypDB:C3747_18g225"/>
<dbReference type="PANTHER" id="PTHR43734">
    <property type="entry name" value="PHYTOENE DESATURASE"/>
    <property type="match status" value="1"/>
</dbReference>
<dbReference type="Proteomes" id="UP000246078">
    <property type="component" value="Unassembled WGS sequence"/>
</dbReference>
<dbReference type="VEuPathDB" id="TriTrypDB:ECC02_001184"/>
<dbReference type="PRINTS" id="PR00419">
    <property type="entry name" value="ADXRDTASE"/>
</dbReference>
<dbReference type="Gene3D" id="3.50.50.60">
    <property type="entry name" value="FAD/NAD(P)-binding domain"/>
    <property type="match status" value="1"/>
</dbReference>
<dbReference type="VEuPathDB" id="TriTrypDB:TcCLB.511277.600"/>
<dbReference type="VEuPathDB" id="TriTrypDB:BCY84_18693"/>
<proteinExistence type="predicted"/>
<evidence type="ECO:0000313" key="2">
    <source>
        <dbReference type="EMBL" id="PWV17517.1"/>
    </source>
</evidence>
<dbReference type="VEuPathDB" id="TriTrypDB:TcCLB.507993.160"/>
<organism evidence="2 3">
    <name type="scientific">Trypanosoma cruzi</name>
    <dbReference type="NCBI Taxonomy" id="5693"/>
    <lineage>
        <taxon>Eukaryota</taxon>
        <taxon>Discoba</taxon>
        <taxon>Euglenozoa</taxon>
        <taxon>Kinetoplastea</taxon>
        <taxon>Metakinetoplastina</taxon>
        <taxon>Trypanosomatida</taxon>
        <taxon>Trypanosomatidae</taxon>
        <taxon>Trypanosoma</taxon>
        <taxon>Schizotrypanum</taxon>
    </lineage>
</organism>
<dbReference type="InterPro" id="IPR036188">
    <property type="entry name" value="FAD/NAD-bd_sf"/>
</dbReference>
<dbReference type="VEuPathDB" id="TriTrypDB:TCDM_02308"/>
<evidence type="ECO:0000313" key="3">
    <source>
        <dbReference type="Proteomes" id="UP000246078"/>
    </source>
</evidence>
<dbReference type="OrthoDB" id="38045at2759"/>
<dbReference type="SMR" id="A0A2V2X9J4"/>
<dbReference type="VEuPathDB" id="TriTrypDB:C4B63_4g360"/>
<dbReference type="GO" id="GO:0016491">
    <property type="term" value="F:oxidoreductase activity"/>
    <property type="evidence" value="ECO:0007669"/>
    <property type="project" value="InterPro"/>
</dbReference>
<dbReference type="PANTHER" id="PTHR43734:SF4">
    <property type="entry name" value="AMINE OXIDASE DOMAIN-CONTAINING PROTEIN"/>
    <property type="match status" value="1"/>
</dbReference>
<dbReference type="SUPFAM" id="SSF51905">
    <property type="entry name" value="FAD/NAD(P)-binding domain"/>
    <property type="match status" value="1"/>
</dbReference>
<dbReference type="VEuPathDB" id="TriTrypDB:C4B63_4g359"/>
<gene>
    <name evidence="2" type="ORF">C3747_18g225</name>
</gene>
<dbReference type="Pfam" id="PF01593">
    <property type="entry name" value="Amino_oxidase"/>
    <property type="match status" value="1"/>
</dbReference>
<comment type="caution">
    <text evidence="2">The sequence shown here is derived from an EMBL/GenBank/DDBJ whole genome shotgun (WGS) entry which is preliminary data.</text>
</comment>
<name>A0A2V2X9J4_TRYCR</name>
<dbReference type="VEuPathDB" id="TriTrypDB:TCSYLVIO_006150"/>
<dbReference type="VEuPathDB" id="TriTrypDB:TcBrA4_0084710"/>
<feature type="domain" description="Amine oxidase" evidence="1">
    <location>
        <begin position="17"/>
        <end position="394"/>
    </location>
</feature>
<protein>
    <submittedName>
        <fullName evidence="2">UDP-galactopyranose mutase</fullName>
    </submittedName>
</protein>
<dbReference type="InterPro" id="IPR002937">
    <property type="entry name" value="Amino_oxidase"/>
</dbReference>
<sequence length="480" mass="54707">MVELLTPKIVIIGAGPTGLGAAVRLTELGYKNWHLYECNDTPGGLSRSFLDENGFTWDLGGHVIFSHYQYFDDVMDWAVQGWNVLQRESWVWVRGRWVPYPFQNNIHRLPEQDRKRCLDELVRSHARKYAEPPNNFEESFTRQFGEGIADIFMRPYNFKVWALPPCLMSTEWVGERVAPVDLERIRQNIQENRDDLGWGPNATFRFPQRGGTGIIYHAIKAKLPSEKLTFNSGFQAIAIDADAKTITFSNGEVVSYDYLISTVPFDDLLRMTKGTGFKGYDEWPAIADKMVYSSTNVIGIGVKGTPPPHLKTACWLYFPEDTSPFYRATVFSNYSKYNAPEGHWSLMLEVSESKYKPVNHSALIEDCIVGCLASNLLRPKDLLVSKWHYRIEKGYPTPFIGRNNLLEKAQPELMSRCIYSRGRFGAWRYEVGNQDHSFMQGVEAIDHVLGLATEETTVANPGRVNGTRATTRFGLLQKDM</sequence>
<dbReference type="OMA" id="DGPSWMI"/>
<dbReference type="AlphaFoldDB" id="A0A2V2X9J4"/>